<dbReference type="GO" id="GO:0003723">
    <property type="term" value="F:RNA binding"/>
    <property type="evidence" value="ECO:0007669"/>
    <property type="project" value="InterPro"/>
</dbReference>
<protein>
    <recommendedName>
        <fullName evidence="4">tRNA pseudouridine synthase A</fullName>
        <ecNumber evidence="4">5.4.99.12</ecNumber>
    </recommendedName>
    <alternativeName>
        <fullName evidence="4">tRNA pseudouridine(38-40) synthase</fullName>
    </alternativeName>
    <alternativeName>
        <fullName evidence="4">tRNA pseudouridylate synthase I</fullName>
    </alternativeName>
    <alternativeName>
        <fullName evidence="4">tRNA-uridine isomerase I</fullName>
    </alternativeName>
</protein>
<dbReference type="SUPFAM" id="SSF55120">
    <property type="entry name" value="Pseudouridine synthase"/>
    <property type="match status" value="1"/>
</dbReference>
<evidence type="ECO:0000256" key="5">
    <source>
        <dbReference type="PIRSR" id="PIRSR001430-1"/>
    </source>
</evidence>
<evidence type="ECO:0000259" key="8">
    <source>
        <dbReference type="Pfam" id="PF01416"/>
    </source>
</evidence>
<dbReference type="InterPro" id="IPR020103">
    <property type="entry name" value="PsdUridine_synth_cat_dom_sf"/>
</dbReference>
<reference evidence="9" key="1">
    <citation type="submission" date="2019-10" db="EMBL/GenBank/DDBJ databases">
        <title>Draft genome sequence of Panacibacter sp. KCS-6.</title>
        <authorList>
            <person name="Yim K.J."/>
        </authorList>
    </citation>
    <scope>NUCLEOTIDE SEQUENCE</scope>
    <source>
        <strain evidence="9">KCS-6</strain>
    </source>
</reference>
<gene>
    <name evidence="4 9" type="primary">truA</name>
    <name evidence="9" type="ORF">GD597_04355</name>
</gene>
<comment type="subunit">
    <text evidence="4">Homodimer.</text>
</comment>
<keyword evidence="2 4" id="KW-0819">tRNA processing</keyword>
<evidence type="ECO:0000313" key="10">
    <source>
        <dbReference type="Proteomes" id="UP000598971"/>
    </source>
</evidence>
<organism evidence="9 10">
    <name type="scientific">Limnovirga soli</name>
    <dbReference type="NCBI Taxonomy" id="2656915"/>
    <lineage>
        <taxon>Bacteria</taxon>
        <taxon>Pseudomonadati</taxon>
        <taxon>Bacteroidota</taxon>
        <taxon>Chitinophagia</taxon>
        <taxon>Chitinophagales</taxon>
        <taxon>Chitinophagaceae</taxon>
        <taxon>Limnovirga</taxon>
    </lineage>
</organism>
<evidence type="ECO:0000256" key="3">
    <source>
        <dbReference type="ARBA" id="ARBA00023235"/>
    </source>
</evidence>
<comment type="caution">
    <text evidence="4">Lacks conserved residue(s) required for the propagation of feature annotation.</text>
</comment>
<dbReference type="NCBIfam" id="TIGR00071">
    <property type="entry name" value="hisT_truA"/>
    <property type="match status" value="1"/>
</dbReference>
<dbReference type="RefSeq" id="WP_171606611.1">
    <property type="nucleotide sequence ID" value="NZ_WHPF01000003.1"/>
</dbReference>
<dbReference type="PANTHER" id="PTHR11142:SF0">
    <property type="entry name" value="TRNA PSEUDOURIDINE SYNTHASE-LIKE 1"/>
    <property type="match status" value="1"/>
</dbReference>
<feature type="binding site" evidence="4 6">
    <location>
        <position position="109"/>
    </location>
    <ligand>
        <name>substrate</name>
    </ligand>
</feature>
<dbReference type="InterPro" id="IPR020095">
    <property type="entry name" value="PsdUridine_synth_TruA_C"/>
</dbReference>
<dbReference type="EC" id="5.4.99.12" evidence="4"/>
<dbReference type="GO" id="GO:0031119">
    <property type="term" value="P:tRNA pseudouridine synthesis"/>
    <property type="evidence" value="ECO:0007669"/>
    <property type="project" value="UniProtKB-UniRule"/>
</dbReference>
<accession>A0A8J8FDK6</accession>
<dbReference type="Proteomes" id="UP000598971">
    <property type="component" value="Unassembled WGS sequence"/>
</dbReference>
<comment type="caution">
    <text evidence="9">The sequence shown here is derived from an EMBL/GenBank/DDBJ whole genome shotgun (WGS) entry which is preliminary data.</text>
</comment>
<keyword evidence="3 4" id="KW-0413">Isomerase</keyword>
<keyword evidence="10" id="KW-1185">Reference proteome</keyword>
<dbReference type="EMBL" id="WHPF01000003">
    <property type="protein sequence ID" value="NNV54683.1"/>
    <property type="molecule type" value="Genomic_DNA"/>
</dbReference>
<evidence type="ECO:0000256" key="1">
    <source>
        <dbReference type="ARBA" id="ARBA00009375"/>
    </source>
</evidence>
<dbReference type="PIRSF" id="PIRSF001430">
    <property type="entry name" value="tRNA_psdUrid_synth"/>
    <property type="match status" value="1"/>
</dbReference>
<dbReference type="InterPro" id="IPR020094">
    <property type="entry name" value="TruA/RsuA/RluB/E/F_N"/>
</dbReference>
<evidence type="ECO:0000256" key="2">
    <source>
        <dbReference type="ARBA" id="ARBA00022694"/>
    </source>
</evidence>
<dbReference type="Pfam" id="PF01416">
    <property type="entry name" value="PseudoU_synth_1"/>
    <property type="match status" value="1"/>
</dbReference>
<comment type="function">
    <text evidence="4">Formation of pseudouridine at positions 38, 39 and 40 in the anticodon stem and loop of transfer RNAs.</text>
</comment>
<feature type="domain" description="Pseudouridine synthase I TruA alpha/beta" evidence="8">
    <location>
        <begin position="147"/>
        <end position="242"/>
    </location>
</feature>
<evidence type="ECO:0000313" key="9">
    <source>
        <dbReference type="EMBL" id="NNV54683.1"/>
    </source>
</evidence>
<comment type="similarity">
    <text evidence="1 4 7">Belongs to the tRNA pseudouridine synthase TruA family.</text>
</comment>
<evidence type="ECO:0000256" key="7">
    <source>
        <dbReference type="RuleBase" id="RU003792"/>
    </source>
</evidence>
<evidence type="ECO:0000256" key="4">
    <source>
        <dbReference type="HAMAP-Rule" id="MF_00171"/>
    </source>
</evidence>
<dbReference type="PANTHER" id="PTHR11142">
    <property type="entry name" value="PSEUDOURIDYLATE SYNTHASE"/>
    <property type="match status" value="1"/>
</dbReference>
<dbReference type="Gene3D" id="3.30.70.580">
    <property type="entry name" value="Pseudouridine synthase I, catalytic domain, N-terminal subdomain"/>
    <property type="match status" value="1"/>
</dbReference>
<comment type="catalytic activity">
    <reaction evidence="4 7">
        <text>uridine(38/39/40) in tRNA = pseudouridine(38/39/40) in tRNA</text>
        <dbReference type="Rhea" id="RHEA:22376"/>
        <dbReference type="Rhea" id="RHEA-COMP:10085"/>
        <dbReference type="Rhea" id="RHEA-COMP:10087"/>
        <dbReference type="ChEBI" id="CHEBI:65314"/>
        <dbReference type="ChEBI" id="CHEBI:65315"/>
        <dbReference type="EC" id="5.4.99.12"/>
    </reaction>
</comment>
<dbReference type="Gene3D" id="3.30.70.660">
    <property type="entry name" value="Pseudouridine synthase I, catalytic domain, C-terminal subdomain"/>
    <property type="match status" value="1"/>
</dbReference>
<name>A0A8J8FDK6_9BACT</name>
<feature type="active site" description="Nucleophile" evidence="4 5">
    <location>
        <position position="52"/>
    </location>
</feature>
<sequence>MPRYFMELAYKGTQFSGFQVQENAITIQSSIEQALQVIFKAAIPLTGSSRTDAGVHAMQNFFHFDFDYIITPKNKYNLNAILPADIAITAFYKVEPQQHARFDAVSRHYKYVIYNQKNPFLEQTGYYYPFAVNTQLLQTAAQMVQHNTNFTAFAKRNSQVKTFNCQIMQSQWMFNGPVFEYQVAANRFLRGMVRALVATMLQVGREAITLNDFEALLHNKHNKQANFAAPPQGLFLQQVAYPFTLTPVA</sequence>
<dbReference type="CDD" id="cd02570">
    <property type="entry name" value="PseudoU_synth_EcTruA"/>
    <property type="match status" value="1"/>
</dbReference>
<dbReference type="InterPro" id="IPR020097">
    <property type="entry name" value="PsdUridine_synth_TruA_a/b_dom"/>
</dbReference>
<dbReference type="AlphaFoldDB" id="A0A8J8FDK6"/>
<dbReference type="GO" id="GO:0160147">
    <property type="term" value="F:tRNA pseudouridine(38-40) synthase activity"/>
    <property type="evidence" value="ECO:0007669"/>
    <property type="project" value="UniProtKB-EC"/>
</dbReference>
<dbReference type="InterPro" id="IPR001406">
    <property type="entry name" value="PsdUridine_synth_TruA"/>
</dbReference>
<evidence type="ECO:0000256" key="6">
    <source>
        <dbReference type="PIRSR" id="PIRSR001430-2"/>
    </source>
</evidence>
<dbReference type="HAMAP" id="MF_00171">
    <property type="entry name" value="TruA"/>
    <property type="match status" value="1"/>
</dbReference>
<dbReference type="FunFam" id="3.30.70.580:FF:000001">
    <property type="entry name" value="tRNA pseudouridine synthase A"/>
    <property type="match status" value="1"/>
</dbReference>
<proteinExistence type="inferred from homology"/>